<name>A0A2K8N5P6_9BACL</name>
<proteinExistence type="inferred from homology"/>
<keyword evidence="4 7" id="KW-0812">Transmembrane</keyword>
<feature type="domain" description="YetF C-terminal" evidence="8">
    <location>
        <begin position="82"/>
        <end position="214"/>
    </location>
</feature>
<evidence type="ECO:0000256" key="3">
    <source>
        <dbReference type="ARBA" id="ARBA00022475"/>
    </source>
</evidence>
<dbReference type="Pfam" id="PF04239">
    <property type="entry name" value="DUF421"/>
    <property type="match status" value="1"/>
</dbReference>
<dbReference type="InterPro" id="IPR007353">
    <property type="entry name" value="DUF421"/>
</dbReference>
<dbReference type="RefSeq" id="WP_100667493.1">
    <property type="nucleotide sequence ID" value="NZ_CP024955.1"/>
</dbReference>
<keyword evidence="5 7" id="KW-1133">Transmembrane helix</keyword>
<dbReference type="InterPro" id="IPR048454">
    <property type="entry name" value="YetF_N"/>
</dbReference>
<protein>
    <recommendedName>
        <fullName evidence="12">DUF421 domain-containing protein</fullName>
    </recommendedName>
</protein>
<evidence type="ECO:0000256" key="5">
    <source>
        <dbReference type="ARBA" id="ARBA00022989"/>
    </source>
</evidence>
<evidence type="ECO:0000313" key="11">
    <source>
        <dbReference type="Proteomes" id="UP000231932"/>
    </source>
</evidence>
<evidence type="ECO:0000256" key="7">
    <source>
        <dbReference type="SAM" id="Phobius"/>
    </source>
</evidence>
<feature type="transmembrane region" description="Helical" evidence="7">
    <location>
        <begin position="63"/>
        <end position="81"/>
    </location>
</feature>
<reference evidence="11" key="1">
    <citation type="submission" date="2017-11" db="EMBL/GenBank/DDBJ databases">
        <title>Complete Genome Sequence of Kyrpidia sp. Strain EA-1, a thermophilic, hydrogen-oxidizing Bacterium, isolated from the Azores.</title>
        <authorList>
            <person name="Reiner J.E."/>
            <person name="Lapp C.J."/>
            <person name="Bunk B."/>
            <person name="Gescher J."/>
        </authorList>
    </citation>
    <scope>NUCLEOTIDE SEQUENCE [LARGE SCALE GENOMIC DNA]</scope>
    <source>
        <strain evidence="11">EA-1</strain>
    </source>
</reference>
<dbReference type="EMBL" id="CP024955">
    <property type="protein sequence ID" value="ATY84679.1"/>
    <property type="molecule type" value="Genomic_DNA"/>
</dbReference>
<evidence type="ECO:0000256" key="6">
    <source>
        <dbReference type="ARBA" id="ARBA00023136"/>
    </source>
</evidence>
<evidence type="ECO:0000256" key="1">
    <source>
        <dbReference type="ARBA" id="ARBA00004651"/>
    </source>
</evidence>
<keyword evidence="6 7" id="KW-0472">Membrane</keyword>
<dbReference type="InterPro" id="IPR012452">
    <property type="entry name" value="DUF1657"/>
</dbReference>
<comment type="similarity">
    <text evidence="2">Belongs to the UPF0702 family.</text>
</comment>
<dbReference type="Gene3D" id="3.30.240.20">
    <property type="entry name" value="bsu07140 like domains"/>
    <property type="match status" value="2"/>
</dbReference>
<dbReference type="KEGG" id="kyr:CVV65_06800"/>
<dbReference type="OrthoDB" id="9778331at2"/>
<dbReference type="Proteomes" id="UP000231932">
    <property type="component" value="Chromosome"/>
</dbReference>
<feature type="domain" description="YetF-like N-terminal transmembrane" evidence="9">
    <location>
        <begin position="7"/>
        <end position="78"/>
    </location>
</feature>
<dbReference type="GO" id="GO:0005886">
    <property type="term" value="C:plasma membrane"/>
    <property type="evidence" value="ECO:0007669"/>
    <property type="project" value="UniProtKB-SubCell"/>
</dbReference>
<sequence length="290" mass="32603">MDGAVSAFLRSIVIFFILLLFTKILGKREISQLSFIDFVSAITMGDIAANLSYNLEGEMGKGFSSLMVWVFLPFLLSYMALHFKWVRRFLNGNPVVVIRQGKVMEDNLRKVRYSIDDLMQQLRQRNVFHVADVEFAVLEASGQLTVLKKADLEQPTRRDLSVPAELRNEPHVVIEDGHINHEALTKANLDPGWLLAELERKGVLLSNVFLGQVDSQGNLYVDLYDDNLPVPASTHRQATFALLKQAQANLEMFALQSEKMASKGQYEQLAKDLDHVVRGIEPFLRGGGVG</sequence>
<accession>A0A2K8N5P6</accession>
<evidence type="ECO:0000313" key="10">
    <source>
        <dbReference type="EMBL" id="ATY84679.1"/>
    </source>
</evidence>
<comment type="subcellular location">
    <subcellularLocation>
        <location evidence="1">Cell membrane</location>
        <topology evidence="1">Multi-pass membrane protein</topology>
    </subcellularLocation>
</comment>
<dbReference type="PANTHER" id="PTHR34582:SF7">
    <property type="entry name" value="UPF0702 TRANSMEMBRANE PROTEIN YDFS"/>
    <property type="match status" value="1"/>
</dbReference>
<dbReference type="AlphaFoldDB" id="A0A2K8N5P6"/>
<keyword evidence="11" id="KW-1185">Reference proteome</keyword>
<dbReference type="PANTHER" id="PTHR34582">
    <property type="entry name" value="UPF0702 TRANSMEMBRANE PROTEIN YCAP"/>
    <property type="match status" value="1"/>
</dbReference>
<evidence type="ECO:0000259" key="8">
    <source>
        <dbReference type="Pfam" id="PF04239"/>
    </source>
</evidence>
<feature type="transmembrane region" description="Helical" evidence="7">
    <location>
        <begin position="6"/>
        <end position="26"/>
    </location>
</feature>
<organism evidence="10 11">
    <name type="scientific">Kyrpidia spormannii</name>
    <dbReference type="NCBI Taxonomy" id="2055160"/>
    <lineage>
        <taxon>Bacteria</taxon>
        <taxon>Bacillati</taxon>
        <taxon>Bacillota</taxon>
        <taxon>Bacilli</taxon>
        <taxon>Bacillales</taxon>
        <taxon>Alicyclobacillaceae</taxon>
        <taxon>Kyrpidia</taxon>
    </lineage>
</organism>
<evidence type="ECO:0000256" key="2">
    <source>
        <dbReference type="ARBA" id="ARBA00006448"/>
    </source>
</evidence>
<gene>
    <name evidence="10" type="ORF">CVV65_06800</name>
</gene>
<evidence type="ECO:0008006" key="12">
    <source>
        <dbReference type="Google" id="ProtNLM"/>
    </source>
</evidence>
<dbReference type="Pfam" id="PF20730">
    <property type="entry name" value="YetF_N"/>
    <property type="match status" value="1"/>
</dbReference>
<evidence type="ECO:0000256" key="4">
    <source>
        <dbReference type="ARBA" id="ARBA00022692"/>
    </source>
</evidence>
<evidence type="ECO:0000259" key="9">
    <source>
        <dbReference type="Pfam" id="PF20730"/>
    </source>
</evidence>
<dbReference type="Pfam" id="PF07870">
    <property type="entry name" value="DUF1657"/>
    <property type="match status" value="1"/>
</dbReference>
<dbReference type="InterPro" id="IPR023090">
    <property type="entry name" value="UPF0702_alpha/beta_dom_sf"/>
</dbReference>
<keyword evidence="3" id="KW-1003">Cell membrane</keyword>